<evidence type="ECO:0000313" key="1">
    <source>
        <dbReference type="EMBL" id="MEF3832401.1"/>
    </source>
</evidence>
<dbReference type="Pfam" id="PF12771">
    <property type="entry name" value="SusD-like_2"/>
    <property type="match status" value="1"/>
</dbReference>
<organism evidence="1 2">
    <name type="scientific">Flavivirga spongiicola</name>
    <dbReference type="NCBI Taxonomy" id="421621"/>
    <lineage>
        <taxon>Bacteria</taxon>
        <taxon>Pseudomonadati</taxon>
        <taxon>Bacteroidota</taxon>
        <taxon>Flavobacteriia</taxon>
        <taxon>Flavobacteriales</taxon>
        <taxon>Flavobacteriaceae</taxon>
        <taxon>Flavivirga</taxon>
    </lineage>
</organism>
<reference evidence="1 2" key="1">
    <citation type="submission" date="2022-09" db="EMBL/GenBank/DDBJ databases">
        <title>Genome sequencing of Flavivirga sp. MEBiC05379.</title>
        <authorList>
            <person name="Oh H.-M."/>
            <person name="Kwon K.K."/>
            <person name="Park M.J."/>
            <person name="Yang S.-H."/>
        </authorList>
    </citation>
    <scope>NUCLEOTIDE SEQUENCE [LARGE SCALE GENOMIC DNA]</scope>
    <source>
        <strain evidence="1 2">MEBiC05379</strain>
    </source>
</reference>
<protein>
    <submittedName>
        <fullName evidence="1">SusD/RagB family nutrient-binding outer membrane lipoprotein</fullName>
    </submittedName>
</protein>
<dbReference type="InterPro" id="IPR041662">
    <property type="entry name" value="SusD-like_2"/>
</dbReference>
<sequence>MIKIFKFAIIVICLGTFNSCLDYEELRENPNNPNQVPPSLIFTDLTPGPVESFEGAYERMQYHVNIGTDNINEPSFISGFGGSFNYGTLRNVAKMIEEAEKVGAPEYAILGKFFRARTYIEMTRRMGDIPLSEAEQGADIPQPRYDSQKSIYIQALNWLDEANSELGDFIAANPTRLLEGDLYYNGNLKQWQKLINSYTLRILVSLSKKENDTDVNVKGRFQAIVSNGTKYPLMTSIADNAEFTFSNEDGFRQDYNPNCAVCREAEIYASTYIDLLKAKQDPRLMQVADPTRDAVEANPGDLAAVKADFDSYAGADISAEGIVNSAKKLDGDFSLPNFDRYWNFVGQPAVLISYWEQELNIAEAAHRGWIPNSPATHYNNGITASMEWYGVDSADIADYLSTNQPYIVGDAGLKRLLEQKYIAFAENSGQESFFMTRRTGVPTYVFSSFNDIDPGESYPIRWTYPGSEDVNNNENYRAALVSQFGAEVDDRDQIIWLLKD</sequence>
<name>A0ABU7XNW1_9FLAO</name>
<comment type="caution">
    <text evidence="1">The sequence shown here is derived from an EMBL/GenBank/DDBJ whole genome shotgun (WGS) entry which is preliminary data.</text>
</comment>
<keyword evidence="2" id="KW-1185">Reference proteome</keyword>
<dbReference type="Gene3D" id="1.25.40.390">
    <property type="match status" value="1"/>
</dbReference>
<proteinExistence type="predicted"/>
<accession>A0ABU7XNW1</accession>
<dbReference type="EMBL" id="JAODOP010000004">
    <property type="protein sequence ID" value="MEF3832401.1"/>
    <property type="molecule type" value="Genomic_DNA"/>
</dbReference>
<keyword evidence="1" id="KW-0449">Lipoprotein</keyword>
<evidence type="ECO:0000313" key="2">
    <source>
        <dbReference type="Proteomes" id="UP001337305"/>
    </source>
</evidence>
<dbReference type="Proteomes" id="UP001337305">
    <property type="component" value="Unassembled WGS sequence"/>
</dbReference>
<dbReference type="RefSeq" id="WP_303304782.1">
    <property type="nucleotide sequence ID" value="NZ_JAODOP010000004.1"/>
</dbReference>
<dbReference type="SUPFAM" id="SSF48452">
    <property type="entry name" value="TPR-like"/>
    <property type="match status" value="1"/>
</dbReference>
<dbReference type="InterPro" id="IPR011990">
    <property type="entry name" value="TPR-like_helical_dom_sf"/>
</dbReference>
<gene>
    <name evidence="1" type="ORF">N1F79_04615</name>
</gene>